<evidence type="ECO:0000313" key="2">
    <source>
        <dbReference type="Proteomes" id="UP000009891"/>
    </source>
</evidence>
<sequence>MNKICYETHLHSEVSEYINQYRLTADMNLPYESQFCESIFLKYKENKAIIDCLIEQYKILMVGFTKVEILQIILCYSNDNFFALTSHWSDISLDSDVNVLRKQDFHIILLLYELLYYCSLPLGRRRRNIYRYFRKKFKMNLSDINKLLYGLFLRSDILMNKNYIELNTSIPEEKISLFSRIIFYSGAMVEGDFWI</sequence>
<dbReference type="Proteomes" id="UP000009891">
    <property type="component" value="Unassembled WGS sequence"/>
</dbReference>
<organism evidence="1 2">
    <name type="scientific">Veillonella seminalis ACS-216-V-Col6b</name>
    <dbReference type="NCBI Taxonomy" id="883156"/>
    <lineage>
        <taxon>Bacteria</taxon>
        <taxon>Bacillati</taxon>
        <taxon>Bacillota</taxon>
        <taxon>Negativicutes</taxon>
        <taxon>Veillonellales</taxon>
        <taxon>Veillonellaceae</taxon>
        <taxon>Veillonella</taxon>
    </lineage>
</organism>
<dbReference type="PATRIC" id="fig|883156.3.peg.1033"/>
<comment type="caution">
    <text evidence="1">The sequence shown here is derived from an EMBL/GenBank/DDBJ whole genome shotgun (WGS) entry which is preliminary data.</text>
</comment>
<name>K9DI30_9FIRM</name>
<gene>
    <name evidence="1" type="ORF">HMPREF9282_01054</name>
</gene>
<proteinExistence type="predicted"/>
<dbReference type="STRING" id="883156.HMPREF9282_01054"/>
<dbReference type="AlphaFoldDB" id="K9DI30"/>
<keyword evidence="2" id="KW-1185">Reference proteome</keyword>
<protein>
    <submittedName>
        <fullName evidence="1">Uncharacterized protein</fullName>
    </submittedName>
</protein>
<evidence type="ECO:0000313" key="1">
    <source>
        <dbReference type="EMBL" id="EKU78437.1"/>
    </source>
</evidence>
<dbReference type="HOGENOM" id="CLU_1395789_0_0_9"/>
<dbReference type="EMBL" id="AHAF01000005">
    <property type="protein sequence ID" value="EKU78437.1"/>
    <property type="molecule type" value="Genomic_DNA"/>
</dbReference>
<accession>K9DI30</accession>
<reference evidence="1 2" key="1">
    <citation type="submission" date="2012-09" db="EMBL/GenBank/DDBJ databases">
        <title>The Genome Sequence of Veillonella ratti ACS-216-V-COL6B.</title>
        <authorList>
            <consortium name="The Broad Institute Genome Sequencing Platform"/>
            <person name="Earl A."/>
            <person name="Ward D."/>
            <person name="Feldgarden M."/>
            <person name="Gevers D."/>
            <person name="Saerens B."/>
            <person name="Vaneechoutte M."/>
            <person name="Walker B."/>
            <person name="Young S.K."/>
            <person name="Zeng Q."/>
            <person name="Gargeya S."/>
            <person name="Fitzgerald M."/>
            <person name="Haas B."/>
            <person name="Abouelleil A."/>
            <person name="Alvarado L."/>
            <person name="Arachchi H.M."/>
            <person name="Berlin A."/>
            <person name="Chapman S.B."/>
            <person name="Goldberg J."/>
            <person name="Griggs A."/>
            <person name="Gujja S."/>
            <person name="Hansen M."/>
            <person name="Howarth C."/>
            <person name="Imamovic A."/>
            <person name="Larimer J."/>
            <person name="McCowen C."/>
            <person name="Montmayeur A."/>
            <person name="Murphy C."/>
            <person name="Neiman D."/>
            <person name="Pearson M."/>
            <person name="Priest M."/>
            <person name="Roberts A."/>
            <person name="Saif S."/>
            <person name="Shea T."/>
            <person name="Sisk P."/>
            <person name="Sykes S."/>
            <person name="Wortman J."/>
            <person name="Nusbaum C."/>
            <person name="Birren B."/>
        </authorList>
    </citation>
    <scope>NUCLEOTIDE SEQUENCE [LARGE SCALE GENOMIC DNA]</scope>
    <source>
        <strain evidence="1 2">ACS-216-V-Col6b</strain>
    </source>
</reference>